<protein>
    <submittedName>
        <fullName evidence="1">Uncharacterized protein</fullName>
    </submittedName>
</protein>
<dbReference type="AlphaFoldDB" id="A0A345DAJ1"/>
<dbReference type="Proteomes" id="UP000252182">
    <property type="component" value="Chromosome"/>
</dbReference>
<name>A0A345DAJ1_9BURK</name>
<accession>A0A345DAJ1</accession>
<reference evidence="2" key="1">
    <citation type="submission" date="2018-07" db="EMBL/GenBank/DDBJ databases">
        <authorList>
            <person name="Kim H."/>
        </authorList>
    </citation>
    <scope>NUCLEOTIDE SEQUENCE [LARGE SCALE GENOMIC DNA]</scope>
    <source>
        <strain evidence="2">F02</strain>
    </source>
</reference>
<evidence type="ECO:0000313" key="1">
    <source>
        <dbReference type="EMBL" id="AXF85379.1"/>
    </source>
</evidence>
<dbReference type="EMBL" id="CP031124">
    <property type="protein sequence ID" value="AXF85379.1"/>
    <property type="molecule type" value="Genomic_DNA"/>
</dbReference>
<organism evidence="1 2">
    <name type="scientific">Ephemeroptericola cinctiostellae</name>
    <dbReference type="NCBI Taxonomy" id="2268024"/>
    <lineage>
        <taxon>Bacteria</taxon>
        <taxon>Pseudomonadati</taxon>
        <taxon>Pseudomonadota</taxon>
        <taxon>Betaproteobacteria</taxon>
        <taxon>Burkholderiales</taxon>
        <taxon>Burkholderiaceae</taxon>
        <taxon>Ephemeroptericola</taxon>
    </lineage>
</organism>
<gene>
    <name evidence="1" type="ORF">DTO96_101109</name>
</gene>
<keyword evidence="2" id="KW-1185">Reference proteome</keyword>
<proteinExistence type="predicted"/>
<dbReference type="KEGG" id="hyf:DTO96_101109"/>
<sequence>MTQERIKLAFMEVLDGLPCYEISVYCDDFEEVIVDESKLPVERQFHIYGINALDVIAIRQAQSYLCIRPRERAYHIHAGIEWEDSIVKLSNQHFTLRQDGQYDLHAVIDNNLNYLQRHCEDQTTLIKSWTASKIE</sequence>
<evidence type="ECO:0000313" key="2">
    <source>
        <dbReference type="Proteomes" id="UP000252182"/>
    </source>
</evidence>